<name>A0A1D1V1D6_RAMVA</name>
<gene>
    <name evidence="1" type="primary">RvY_07247-1</name>
    <name evidence="1" type="synonym">RvY_07247.1</name>
    <name evidence="1" type="ORF">RvY_07247</name>
</gene>
<reference evidence="1 2" key="1">
    <citation type="journal article" date="2016" name="Nat. Commun.">
        <title>Extremotolerant tardigrade genome and improved radiotolerance of human cultured cells by tardigrade-unique protein.</title>
        <authorList>
            <person name="Hashimoto T."/>
            <person name="Horikawa D.D."/>
            <person name="Saito Y."/>
            <person name="Kuwahara H."/>
            <person name="Kozuka-Hata H."/>
            <person name="Shin-I T."/>
            <person name="Minakuchi Y."/>
            <person name="Ohishi K."/>
            <person name="Motoyama A."/>
            <person name="Aizu T."/>
            <person name="Enomoto A."/>
            <person name="Kondo K."/>
            <person name="Tanaka S."/>
            <person name="Hara Y."/>
            <person name="Koshikawa S."/>
            <person name="Sagara H."/>
            <person name="Miura T."/>
            <person name="Yokobori S."/>
            <person name="Miyagawa K."/>
            <person name="Suzuki Y."/>
            <person name="Kubo T."/>
            <person name="Oyama M."/>
            <person name="Kohara Y."/>
            <person name="Fujiyama A."/>
            <person name="Arakawa K."/>
            <person name="Katayama T."/>
            <person name="Toyoda A."/>
            <person name="Kunieda T."/>
        </authorList>
    </citation>
    <scope>NUCLEOTIDE SEQUENCE [LARGE SCALE GENOMIC DNA]</scope>
    <source>
        <strain evidence="1 2">YOKOZUNA-1</strain>
    </source>
</reference>
<keyword evidence="2" id="KW-1185">Reference proteome</keyword>
<dbReference type="EMBL" id="BDGG01000003">
    <property type="protein sequence ID" value="GAU95664.1"/>
    <property type="molecule type" value="Genomic_DNA"/>
</dbReference>
<sequence>MIDTCVWHNLTFTLLKFGYKFAFSCLGWGTPDYHPASFHPSARAEITPSRTIVSVGLTSCSQDECASGVYLHDVRHYYPYCLHNRRALLLGVTLSLLVVETSPPVARHHRV</sequence>
<protein>
    <submittedName>
        <fullName evidence="1">Uncharacterized protein</fullName>
    </submittedName>
</protein>
<organism evidence="1 2">
    <name type="scientific">Ramazzottius varieornatus</name>
    <name type="common">Water bear</name>
    <name type="synonym">Tardigrade</name>
    <dbReference type="NCBI Taxonomy" id="947166"/>
    <lineage>
        <taxon>Eukaryota</taxon>
        <taxon>Metazoa</taxon>
        <taxon>Ecdysozoa</taxon>
        <taxon>Tardigrada</taxon>
        <taxon>Eutardigrada</taxon>
        <taxon>Parachela</taxon>
        <taxon>Hypsibioidea</taxon>
        <taxon>Ramazzottiidae</taxon>
        <taxon>Ramazzottius</taxon>
    </lineage>
</organism>
<dbReference type="Proteomes" id="UP000186922">
    <property type="component" value="Unassembled WGS sequence"/>
</dbReference>
<comment type="caution">
    <text evidence="1">The sequence shown here is derived from an EMBL/GenBank/DDBJ whole genome shotgun (WGS) entry which is preliminary data.</text>
</comment>
<evidence type="ECO:0000313" key="2">
    <source>
        <dbReference type="Proteomes" id="UP000186922"/>
    </source>
</evidence>
<proteinExistence type="predicted"/>
<dbReference type="AlphaFoldDB" id="A0A1D1V1D6"/>
<evidence type="ECO:0000313" key="1">
    <source>
        <dbReference type="EMBL" id="GAU95664.1"/>
    </source>
</evidence>
<accession>A0A1D1V1D6</accession>